<evidence type="ECO:0000256" key="10">
    <source>
        <dbReference type="SAM" id="Phobius"/>
    </source>
</evidence>
<dbReference type="AlphaFoldDB" id="A0A9P5MZ43"/>
<evidence type="ECO:0000256" key="4">
    <source>
        <dbReference type="ARBA" id="ARBA00022824"/>
    </source>
</evidence>
<dbReference type="SUPFAM" id="SSF50729">
    <property type="entry name" value="PH domain-like"/>
    <property type="match status" value="1"/>
</dbReference>
<comment type="caution">
    <text evidence="12">The sequence shown here is derived from an EMBL/GenBank/DDBJ whole genome shotgun (WGS) entry which is preliminary data.</text>
</comment>
<organism evidence="12 13">
    <name type="scientific">Russula ochroleuca</name>
    <dbReference type="NCBI Taxonomy" id="152965"/>
    <lineage>
        <taxon>Eukaryota</taxon>
        <taxon>Fungi</taxon>
        <taxon>Dikarya</taxon>
        <taxon>Basidiomycota</taxon>
        <taxon>Agaricomycotina</taxon>
        <taxon>Agaricomycetes</taxon>
        <taxon>Russulales</taxon>
        <taxon>Russulaceae</taxon>
        <taxon>Russula</taxon>
    </lineage>
</organism>
<dbReference type="GO" id="GO:1990456">
    <property type="term" value="P:mitochondrion-endoplasmic reticulum membrane tethering"/>
    <property type="evidence" value="ECO:0007669"/>
    <property type="project" value="TreeGrafter"/>
</dbReference>
<feature type="compositionally biased region" description="Low complexity" evidence="9">
    <location>
        <begin position="637"/>
        <end position="648"/>
    </location>
</feature>
<feature type="region of interest" description="Disordered" evidence="9">
    <location>
        <begin position="189"/>
        <end position="228"/>
    </location>
</feature>
<feature type="compositionally biased region" description="Basic and acidic residues" evidence="9">
    <location>
        <begin position="761"/>
        <end position="774"/>
    </location>
</feature>
<name>A0A9P5MZ43_9AGAM</name>
<dbReference type="GO" id="GO:0015914">
    <property type="term" value="P:phospholipid transport"/>
    <property type="evidence" value="ECO:0007669"/>
    <property type="project" value="TreeGrafter"/>
</dbReference>
<evidence type="ECO:0000256" key="8">
    <source>
        <dbReference type="ARBA" id="ARBA00023136"/>
    </source>
</evidence>
<keyword evidence="7" id="KW-0446">Lipid-binding</keyword>
<feature type="compositionally biased region" description="Low complexity" evidence="9">
    <location>
        <begin position="682"/>
        <end position="699"/>
    </location>
</feature>
<dbReference type="GO" id="GO:0008289">
    <property type="term" value="F:lipid binding"/>
    <property type="evidence" value="ECO:0007669"/>
    <property type="project" value="UniProtKB-KW"/>
</dbReference>
<reference evidence="12" key="1">
    <citation type="submission" date="2019-10" db="EMBL/GenBank/DDBJ databases">
        <authorList>
            <consortium name="DOE Joint Genome Institute"/>
            <person name="Kuo A."/>
            <person name="Miyauchi S."/>
            <person name="Kiss E."/>
            <person name="Drula E."/>
            <person name="Kohler A."/>
            <person name="Sanchez-Garcia M."/>
            <person name="Andreopoulos B."/>
            <person name="Barry K.W."/>
            <person name="Bonito G."/>
            <person name="Buee M."/>
            <person name="Carver A."/>
            <person name="Chen C."/>
            <person name="Cichocki N."/>
            <person name="Clum A."/>
            <person name="Culley D."/>
            <person name="Crous P.W."/>
            <person name="Fauchery L."/>
            <person name="Girlanda M."/>
            <person name="Hayes R."/>
            <person name="Keri Z."/>
            <person name="LaButti K."/>
            <person name="Lipzen A."/>
            <person name="Lombard V."/>
            <person name="Magnuson J."/>
            <person name="Maillard F."/>
            <person name="Morin E."/>
            <person name="Murat C."/>
            <person name="Nolan M."/>
            <person name="Ohm R."/>
            <person name="Pangilinan J."/>
            <person name="Pereira M."/>
            <person name="Perotto S."/>
            <person name="Peter M."/>
            <person name="Riley R."/>
            <person name="Sitrit Y."/>
            <person name="Stielow B."/>
            <person name="Szollosi G."/>
            <person name="Zifcakova L."/>
            <person name="Stursova M."/>
            <person name="Spatafora J.W."/>
            <person name="Tedersoo L."/>
            <person name="Vaario L.-M."/>
            <person name="Yamada A."/>
            <person name="Yan M."/>
            <person name="Wang P."/>
            <person name="Xu J."/>
            <person name="Bruns T."/>
            <person name="Baldrian P."/>
            <person name="Vilgalys R."/>
            <person name="Henrissat B."/>
            <person name="Grigoriev I.V."/>
            <person name="Hibbett D."/>
            <person name="Nagy L.G."/>
            <person name="Martin F.M."/>
        </authorList>
    </citation>
    <scope>NUCLEOTIDE SEQUENCE</scope>
    <source>
        <strain evidence="12">Prilba</strain>
    </source>
</reference>
<keyword evidence="3 10" id="KW-0812">Transmembrane</keyword>
<feature type="compositionally biased region" description="Basic and acidic residues" evidence="9">
    <location>
        <begin position="195"/>
        <end position="204"/>
    </location>
</feature>
<keyword evidence="2" id="KW-0813">Transport</keyword>
<evidence type="ECO:0000256" key="5">
    <source>
        <dbReference type="ARBA" id="ARBA00022989"/>
    </source>
</evidence>
<evidence type="ECO:0000256" key="3">
    <source>
        <dbReference type="ARBA" id="ARBA00022692"/>
    </source>
</evidence>
<feature type="region of interest" description="Disordered" evidence="9">
    <location>
        <begin position="39"/>
        <end position="74"/>
    </location>
</feature>
<feature type="compositionally biased region" description="Basic and acidic residues" evidence="9">
    <location>
        <begin position="1000"/>
        <end position="1010"/>
    </location>
</feature>
<feature type="compositionally biased region" description="Pro residues" evidence="9">
    <location>
        <begin position="967"/>
        <end position="984"/>
    </location>
</feature>
<dbReference type="InterPro" id="IPR019411">
    <property type="entry name" value="MMM1_dom"/>
</dbReference>
<feature type="compositionally biased region" description="Polar residues" evidence="9">
    <location>
        <begin position="793"/>
        <end position="803"/>
    </location>
</feature>
<reference evidence="12" key="2">
    <citation type="journal article" date="2020" name="Nat. Commun.">
        <title>Large-scale genome sequencing of mycorrhizal fungi provides insights into the early evolution of symbiotic traits.</title>
        <authorList>
            <person name="Miyauchi S."/>
            <person name="Kiss E."/>
            <person name="Kuo A."/>
            <person name="Drula E."/>
            <person name="Kohler A."/>
            <person name="Sanchez-Garcia M."/>
            <person name="Morin E."/>
            <person name="Andreopoulos B."/>
            <person name="Barry K.W."/>
            <person name="Bonito G."/>
            <person name="Buee M."/>
            <person name="Carver A."/>
            <person name="Chen C."/>
            <person name="Cichocki N."/>
            <person name="Clum A."/>
            <person name="Culley D."/>
            <person name="Crous P.W."/>
            <person name="Fauchery L."/>
            <person name="Girlanda M."/>
            <person name="Hayes R.D."/>
            <person name="Keri Z."/>
            <person name="LaButti K."/>
            <person name="Lipzen A."/>
            <person name="Lombard V."/>
            <person name="Magnuson J."/>
            <person name="Maillard F."/>
            <person name="Murat C."/>
            <person name="Nolan M."/>
            <person name="Ohm R.A."/>
            <person name="Pangilinan J."/>
            <person name="Pereira M.F."/>
            <person name="Perotto S."/>
            <person name="Peter M."/>
            <person name="Pfister S."/>
            <person name="Riley R."/>
            <person name="Sitrit Y."/>
            <person name="Stielow J.B."/>
            <person name="Szollosi G."/>
            <person name="Zifcakova L."/>
            <person name="Stursova M."/>
            <person name="Spatafora J.W."/>
            <person name="Tedersoo L."/>
            <person name="Vaario L.M."/>
            <person name="Yamada A."/>
            <person name="Yan M."/>
            <person name="Wang P."/>
            <person name="Xu J."/>
            <person name="Bruns T."/>
            <person name="Baldrian P."/>
            <person name="Vilgalys R."/>
            <person name="Dunand C."/>
            <person name="Henrissat B."/>
            <person name="Grigoriev I.V."/>
            <person name="Hibbett D."/>
            <person name="Nagy L.G."/>
            <person name="Martin F.M."/>
        </authorList>
    </citation>
    <scope>NUCLEOTIDE SEQUENCE</scope>
    <source>
        <strain evidence="12">Prilba</strain>
    </source>
</reference>
<dbReference type="PANTHER" id="PTHR13466:SF19">
    <property type="entry name" value="NUCLEUS-VACUOLE JUNCTION PROTEIN 2"/>
    <property type="match status" value="1"/>
</dbReference>
<dbReference type="GO" id="GO:0032865">
    <property type="term" value="C:ERMES complex"/>
    <property type="evidence" value="ECO:0007669"/>
    <property type="project" value="TreeGrafter"/>
</dbReference>
<feature type="compositionally biased region" description="Low complexity" evidence="9">
    <location>
        <begin position="804"/>
        <end position="814"/>
    </location>
</feature>
<dbReference type="PANTHER" id="PTHR13466">
    <property type="entry name" value="TEX2 PROTEIN-RELATED"/>
    <property type="match status" value="1"/>
</dbReference>
<evidence type="ECO:0000256" key="2">
    <source>
        <dbReference type="ARBA" id="ARBA00022448"/>
    </source>
</evidence>
<feature type="domain" description="SMP-LTD" evidence="11">
    <location>
        <begin position="292"/>
        <end position="482"/>
    </location>
</feature>
<protein>
    <recommendedName>
        <fullName evidence="11">SMP-LTD domain-containing protein</fullName>
    </recommendedName>
</protein>
<feature type="region of interest" description="Disordered" evidence="9">
    <location>
        <begin position="897"/>
        <end position="1036"/>
    </location>
</feature>
<keyword evidence="5 10" id="KW-1133">Transmembrane helix</keyword>
<accession>A0A9P5MZ43</accession>
<evidence type="ECO:0000256" key="6">
    <source>
        <dbReference type="ARBA" id="ARBA00023055"/>
    </source>
</evidence>
<evidence type="ECO:0000313" key="12">
    <source>
        <dbReference type="EMBL" id="KAF8482090.1"/>
    </source>
</evidence>
<feature type="compositionally biased region" description="Low complexity" evidence="9">
    <location>
        <begin position="568"/>
        <end position="587"/>
    </location>
</feature>
<dbReference type="GO" id="GO:0005789">
    <property type="term" value="C:endoplasmic reticulum membrane"/>
    <property type="evidence" value="ECO:0007669"/>
    <property type="project" value="UniProtKB-SubCell"/>
</dbReference>
<evidence type="ECO:0000313" key="13">
    <source>
        <dbReference type="Proteomes" id="UP000759537"/>
    </source>
</evidence>
<dbReference type="InterPro" id="IPR031468">
    <property type="entry name" value="SMP_LBD"/>
</dbReference>
<proteinExistence type="predicted"/>
<dbReference type="PROSITE" id="PS51847">
    <property type="entry name" value="SMP"/>
    <property type="match status" value="1"/>
</dbReference>
<feature type="compositionally biased region" description="Basic and acidic residues" evidence="9">
    <location>
        <begin position="212"/>
        <end position="228"/>
    </location>
</feature>
<feature type="compositionally biased region" description="Pro residues" evidence="9">
    <location>
        <begin position="1017"/>
        <end position="1029"/>
    </location>
</feature>
<keyword evidence="6" id="KW-0445">Lipid transport</keyword>
<dbReference type="Proteomes" id="UP000759537">
    <property type="component" value="Unassembled WGS sequence"/>
</dbReference>
<comment type="subcellular location">
    <subcellularLocation>
        <location evidence="1">Endoplasmic reticulum membrane</location>
    </subcellularLocation>
</comment>
<evidence type="ECO:0000256" key="1">
    <source>
        <dbReference type="ARBA" id="ARBA00004586"/>
    </source>
</evidence>
<sequence length="1036" mass="113902">MSFKALVYAYVIGGLTFIPLLIISLIAYTLYTSVPVGDSDATKPAREKVELQDGDAAETEEHTPSDPPLELNDLPKTRRGWLTVRRTFQEVAFDGSYVTLMKSFLDSRSKDPKRSRPRDMWYVVLKGKVLYLYEDEGMTECEAVIELGSHNVMIYPEDLPDGELFTKRNAICLKPKLEKGMPSVTREMQLPSENVDEKAEERSGHHWKKKQKEKERLTEIEKQRDLAREEASDPSTPWFIFMRSSVEMEDWYFSLIHASNNPANSSTLNPLQSIFSPADMNHLVATLDEQPDIIPMRWLNALLGRIFFGYYNTDALESYIIGRLMKKLAKVKRPNILSEIVVTEANMGNKPVMFSKPMLKELTKEGDAALEMRVQYKGEMRITIKAVATISLGFKKPYTVKLVLAVVLRELEGNLVVRVKRPPSNRIWYAFTHMPKMVLNVEPVVSDRQLTWGMILNTIESKLKEIILDSIVLPNMDDIAFFDSSSYPCRGGIWPDAGRRERPNASGVPSAADDDVSTVPAPPDVDSSSLISGDVDSDIKRSSSEGDVGVTTGPRPTSPQPSYHRSVTLPLSGGSSPTPDTSSQPLLNPREHHPPVEDPDLSTEAVLLEVQHPPLRHKTSSSSEKSKKRFLGIRRASPSPSSGVGSRYSSHEPSPTPSLENLRASSPEPPYNASPTPDARPTKSPLLSSQSSLLSTLKSRAGDRQALSNTAKETMRKWTVNWGGLKKDRDSSVGSSASAQDGRDSKPRSASVKSSYAEIRAAVDERKEKERRSSEIPSTPIRIPDRGHKGRTGSVSSIHNAQGSSLSSSQTESSMVLPSSAGWSADPWVDETLPEPAFQPPPVIDVDGTQLNSGDVKGEEPTPTMTVLPPHPIQSQPSQGKTMTIPAIHERNRGEVMSMGYVPPSPPAPEAKTSVYRLWKSPPVTQSEQPDGDGDAEHSGPHSPPVLTVDSAETSPEPRPTNTARPQAPPLPPRTLAPLHPVPSVPSRLSPASAALKSIVSRDEECRVQEEGIEASSPPPVSHKPPLPPRKIQAPV</sequence>
<keyword evidence="4" id="KW-0256">Endoplasmic reticulum</keyword>
<keyword evidence="13" id="KW-1185">Reference proteome</keyword>
<feature type="compositionally biased region" description="Polar residues" evidence="9">
    <location>
        <begin position="873"/>
        <end position="882"/>
    </location>
</feature>
<feature type="transmembrane region" description="Helical" evidence="10">
    <location>
        <begin position="7"/>
        <end position="31"/>
    </location>
</feature>
<evidence type="ECO:0000256" key="7">
    <source>
        <dbReference type="ARBA" id="ARBA00023121"/>
    </source>
</evidence>
<dbReference type="OrthoDB" id="26740at2759"/>
<feature type="compositionally biased region" description="Basic and acidic residues" evidence="9">
    <location>
        <begin position="40"/>
        <end position="51"/>
    </location>
</feature>
<keyword evidence="8 10" id="KW-0472">Membrane</keyword>
<dbReference type="Pfam" id="PF10296">
    <property type="entry name" value="MMM1"/>
    <property type="match status" value="1"/>
</dbReference>
<evidence type="ECO:0000256" key="9">
    <source>
        <dbReference type="SAM" id="MobiDB-lite"/>
    </source>
</evidence>
<feature type="region of interest" description="Disordered" evidence="9">
    <location>
        <begin position="493"/>
        <end position="882"/>
    </location>
</feature>
<gene>
    <name evidence="12" type="ORF">DFH94DRAFT_420129</name>
</gene>
<evidence type="ECO:0000259" key="11">
    <source>
        <dbReference type="PROSITE" id="PS51847"/>
    </source>
</evidence>
<dbReference type="CDD" id="cd21675">
    <property type="entry name" value="SMP_TEX2"/>
    <property type="match status" value="1"/>
</dbReference>
<dbReference type="EMBL" id="WHVB01000006">
    <property type="protein sequence ID" value="KAF8482090.1"/>
    <property type="molecule type" value="Genomic_DNA"/>
</dbReference>